<dbReference type="Gene3D" id="3.40.630.10">
    <property type="entry name" value="Zn peptidases"/>
    <property type="match status" value="1"/>
</dbReference>
<dbReference type="InterPro" id="IPR010964">
    <property type="entry name" value="M20A_pepV-rel"/>
</dbReference>
<dbReference type="GO" id="GO:0016805">
    <property type="term" value="F:dipeptidase activity"/>
    <property type="evidence" value="ECO:0007669"/>
    <property type="project" value="UniProtKB-KW"/>
</dbReference>
<dbReference type="Proteomes" id="UP001597301">
    <property type="component" value="Unassembled WGS sequence"/>
</dbReference>
<dbReference type="PANTHER" id="PTHR43808:SF31">
    <property type="entry name" value="N-ACETYL-L-CITRULLINE DEACETYLASE"/>
    <property type="match status" value="1"/>
</dbReference>
<keyword evidence="5 9" id="KW-0378">Hydrolase</keyword>
<dbReference type="NCBIfam" id="NF005591">
    <property type="entry name" value="PRK07318.1"/>
    <property type="match status" value="1"/>
</dbReference>
<organism evidence="9 10">
    <name type="scientific">Siminovitchia sediminis</name>
    <dbReference type="NCBI Taxonomy" id="1274353"/>
    <lineage>
        <taxon>Bacteria</taxon>
        <taxon>Bacillati</taxon>
        <taxon>Bacillota</taxon>
        <taxon>Bacilli</taxon>
        <taxon>Bacillales</taxon>
        <taxon>Bacillaceae</taxon>
        <taxon>Siminovitchia</taxon>
    </lineage>
</organism>
<protein>
    <submittedName>
        <fullName evidence="9">Dipeptidase PepV</fullName>
        <ecNumber evidence="9">3.4.13.-</ecNumber>
    </submittedName>
</protein>
<keyword evidence="10" id="KW-1185">Reference proteome</keyword>
<dbReference type="SUPFAM" id="SSF55031">
    <property type="entry name" value="Bacterial exopeptidase dimerisation domain"/>
    <property type="match status" value="1"/>
</dbReference>
<dbReference type="Pfam" id="PF01546">
    <property type="entry name" value="Peptidase_M20"/>
    <property type="match status" value="1"/>
</dbReference>
<keyword evidence="8" id="KW-0482">Metalloprotease</keyword>
<evidence type="ECO:0000313" key="10">
    <source>
        <dbReference type="Proteomes" id="UP001597301"/>
    </source>
</evidence>
<dbReference type="Gene3D" id="3.30.70.360">
    <property type="match status" value="2"/>
</dbReference>
<dbReference type="EC" id="3.4.13.-" evidence="9"/>
<evidence type="ECO:0000256" key="3">
    <source>
        <dbReference type="ARBA" id="ARBA00022670"/>
    </source>
</evidence>
<dbReference type="RefSeq" id="WP_380773472.1">
    <property type="nucleotide sequence ID" value="NZ_JBHUEO010000019.1"/>
</dbReference>
<dbReference type="InterPro" id="IPR050072">
    <property type="entry name" value="Peptidase_M20A"/>
</dbReference>
<accession>A0ABW4KEV6</accession>
<dbReference type="InterPro" id="IPR001261">
    <property type="entry name" value="ArgE/DapE_CS"/>
</dbReference>
<evidence type="ECO:0000256" key="4">
    <source>
        <dbReference type="ARBA" id="ARBA00022723"/>
    </source>
</evidence>
<dbReference type="SUPFAM" id="SSF53187">
    <property type="entry name" value="Zn-dependent exopeptidases"/>
    <property type="match status" value="1"/>
</dbReference>
<comment type="cofactor">
    <cofactor evidence="1">
        <name>Zn(2+)</name>
        <dbReference type="ChEBI" id="CHEBI:29105"/>
    </cofactor>
</comment>
<evidence type="ECO:0000256" key="6">
    <source>
        <dbReference type="ARBA" id="ARBA00022833"/>
    </source>
</evidence>
<evidence type="ECO:0000313" key="9">
    <source>
        <dbReference type="EMBL" id="MFD1706790.1"/>
    </source>
</evidence>
<name>A0ABW4KEV6_9BACI</name>
<evidence type="ECO:0000256" key="7">
    <source>
        <dbReference type="ARBA" id="ARBA00022997"/>
    </source>
</evidence>
<dbReference type="EMBL" id="JBHUEO010000019">
    <property type="protein sequence ID" value="MFD1706790.1"/>
    <property type="molecule type" value="Genomic_DNA"/>
</dbReference>
<dbReference type="NCBIfam" id="TIGR01887">
    <property type="entry name" value="dipeptidaselike"/>
    <property type="match status" value="1"/>
</dbReference>
<dbReference type="CDD" id="cd03888">
    <property type="entry name" value="M20_PepV"/>
    <property type="match status" value="1"/>
</dbReference>
<proteinExistence type="inferred from homology"/>
<gene>
    <name evidence="9" type="primary">pepV</name>
    <name evidence="9" type="ORF">ACFSCZ_08590</name>
</gene>
<evidence type="ECO:0000256" key="5">
    <source>
        <dbReference type="ARBA" id="ARBA00022801"/>
    </source>
</evidence>
<evidence type="ECO:0000256" key="1">
    <source>
        <dbReference type="ARBA" id="ARBA00001947"/>
    </source>
</evidence>
<keyword evidence="3" id="KW-0645">Protease</keyword>
<reference evidence="10" key="1">
    <citation type="journal article" date="2019" name="Int. J. Syst. Evol. Microbiol.">
        <title>The Global Catalogue of Microorganisms (GCM) 10K type strain sequencing project: providing services to taxonomists for standard genome sequencing and annotation.</title>
        <authorList>
            <consortium name="The Broad Institute Genomics Platform"/>
            <consortium name="The Broad Institute Genome Sequencing Center for Infectious Disease"/>
            <person name="Wu L."/>
            <person name="Ma J."/>
        </authorList>
    </citation>
    <scope>NUCLEOTIDE SEQUENCE [LARGE SCALE GENOMIC DNA]</scope>
    <source>
        <strain evidence="10">CGMCC 1.12295</strain>
    </source>
</reference>
<dbReference type="InterPro" id="IPR002933">
    <property type="entry name" value="Peptidase_M20"/>
</dbReference>
<comment type="similarity">
    <text evidence="2">Belongs to the peptidase M20A family.</text>
</comment>
<keyword evidence="7 9" id="KW-0224">Dipeptidase</keyword>
<dbReference type="PANTHER" id="PTHR43808">
    <property type="entry name" value="ACETYLORNITHINE DEACETYLASE"/>
    <property type="match status" value="1"/>
</dbReference>
<evidence type="ECO:0000256" key="8">
    <source>
        <dbReference type="ARBA" id="ARBA00023049"/>
    </source>
</evidence>
<keyword evidence="6" id="KW-0862">Zinc</keyword>
<dbReference type="InterPro" id="IPR036264">
    <property type="entry name" value="Bact_exopeptidase_dim_dom"/>
</dbReference>
<comment type="caution">
    <text evidence="9">The sequence shown here is derived from an EMBL/GenBank/DDBJ whole genome shotgun (WGS) entry which is preliminary data.</text>
</comment>
<sequence>MAKIDWKQEVHKRKNELIQDLQGLLRIRSVLNETNATEEAPLGTGVKKALEYLLDLGKRDGFLIKNVGNLAGHLEMGSGDGLIAALCHVDVVPEGDGWIVDPFGGEIREGRIYGRGAIDDKGPTIAAYYGMKIVRDLGLPIDKRIRLIIGTDEESKWRCVNHYFENEEMPDRGFAPDADFPVIHAEKGIADFDLKQNRNSLREKGAKITLISFFSGRRYNMVPDYARAVLDIQQEQTEILQQFNDFIYRQELTGRYYVESGYVVLELEGISAHGMEPDHGKNAGLLLAGFLSTIKIDRKGMEFIKAAVHFFLGDSRGRALGVQHKDEQMGDVTINVGIMTYNDEDGGRFGLNMRYPASFSLDEGMEKIMRAAEEFHFQVSDISNLKPHYVPADDILIQKLVKVYEQQTNEKAELLAISGGTYARSLQSGVAFGALFPGRPDVAHQKDEYMELEDLLRAAALYAQAFYELALDE</sequence>
<keyword evidence="4" id="KW-0479">Metal-binding</keyword>
<evidence type="ECO:0000256" key="2">
    <source>
        <dbReference type="ARBA" id="ARBA00006247"/>
    </source>
</evidence>
<dbReference type="PROSITE" id="PS00759">
    <property type="entry name" value="ARGE_DAPE_CPG2_2"/>
    <property type="match status" value="1"/>
</dbReference>